<dbReference type="InterPro" id="IPR021880">
    <property type="entry name" value="DUF3489"/>
</dbReference>
<protein>
    <submittedName>
        <fullName evidence="1">DUF3489 domain-containing protein</fullName>
    </submittedName>
</protein>
<dbReference type="RefSeq" id="WP_169492129.1">
    <property type="nucleotide sequence ID" value="NZ_JABBGM010000002.1"/>
</dbReference>
<accession>A0A7Y0G9P3</accession>
<organism evidence="1 2">
    <name type="scientific">Novosphingobium olei</name>
    <dbReference type="NCBI Taxonomy" id="2728851"/>
    <lineage>
        <taxon>Bacteria</taxon>
        <taxon>Pseudomonadati</taxon>
        <taxon>Pseudomonadota</taxon>
        <taxon>Alphaproteobacteria</taxon>
        <taxon>Sphingomonadales</taxon>
        <taxon>Sphingomonadaceae</taxon>
        <taxon>Novosphingobium</taxon>
    </lineage>
</organism>
<dbReference type="AlphaFoldDB" id="A0A7Y0G9P3"/>
<dbReference type="InterPro" id="IPR036390">
    <property type="entry name" value="WH_DNA-bd_sf"/>
</dbReference>
<reference evidence="1 2" key="1">
    <citation type="submission" date="2020-04" db="EMBL/GenBank/DDBJ databases">
        <title>Novosphingobium sp. TW-4 isolated from soil.</title>
        <authorList>
            <person name="Dahal R.H."/>
            <person name="Chaudhary D.K."/>
        </authorList>
    </citation>
    <scope>NUCLEOTIDE SEQUENCE [LARGE SCALE GENOMIC DNA]</scope>
    <source>
        <strain evidence="1 2">TW-4</strain>
    </source>
</reference>
<gene>
    <name evidence="1" type="ORF">HHL27_04035</name>
</gene>
<dbReference type="SUPFAM" id="SSF46785">
    <property type="entry name" value="Winged helix' DNA-binding domain"/>
    <property type="match status" value="1"/>
</dbReference>
<evidence type="ECO:0000313" key="1">
    <source>
        <dbReference type="EMBL" id="NML92842.1"/>
    </source>
</evidence>
<proteinExistence type="predicted"/>
<comment type="caution">
    <text evidence="1">The sequence shown here is derived from an EMBL/GenBank/DDBJ whole genome shotgun (WGS) entry which is preliminary data.</text>
</comment>
<dbReference type="EMBL" id="JABBGM010000002">
    <property type="protein sequence ID" value="NML92842.1"/>
    <property type="molecule type" value="Genomic_DNA"/>
</dbReference>
<sequence>MTREPIEDLGAARSPRSPTKASLVEQLLAAEAGATLASLCEATGWQPHTCRAFLTRLRKAGKPLARQVLDDGTSVYCLRVGAGAQ</sequence>
<dbReference type="Proteomes" id="UP000583556">
    <property type="component" value="Unassembled WGS sequence"/>
</dbReference>
<name>A0A7Y0G9P3_9SPHN</name>
<dbReference type="Pfam" id="PF11994">
    <property type="entry name" value="DUF3489"/>
    <property type="match status" value="1"/>
</dbReference>
<keyword evidence="2" id="KW-1185">Reference proteome</keyword>
<evidence type="ECO:0000313" key="2">
    <source>
        <dbReference type="Proteomes" id="UP000583556"/>
    </source>
</evidence>